<keyword evidence="4" id="KW-1185">Reference proteome</keyword>
<dbReference type="EMBL" id="BMER01000007">
    <property type="protein sequence ID" value="GGH05409.1"/>
    <property type="molecule type" value="Genomic_DNA"/>
</dbReference>
<gene>
    <name evidence="3" type="ORF">GCM10007415_47250</name>
</gene>
<organism evidence="3 4">
    <name type="scientific">Parapedobacter pyrenivorans</name>
    <dbReference type="NCBI Taxonomy" id="1305674"/>
    <lineage>
        <taxon>Bacteria</taxon>
        <taxon>Pseudomonadati</taxon>
        <taxon>Bacteroidota</taxon>
        <taxon>Sphingobacteriia</taxon>
        <taxon>Sphingobacteriales</taxon>
        <taxon>Sphingobacteriaceae</taxon>
        <taxon>Parapedobacter</taxon>
    </lineage>
</organism>
<reference evidence="3" key="2">
    <citation type="submission" date="2020-09" db="EMBL/GenBank/DDBJ databases">
        <authorList>
            <person name="Sun Q."/>
            <person name="Zhou Y."/>
        </authorList>
    </citation>
    <scope>NUCLEOTIDE SEQUENCE</scope>
    <source>
        <strain evidence="3">CGMCC 1.12195</strain>
    </source>
</reference>
<evidence type="ECO:0000313" key="3">
    <source>
        <dbReference type="EMBL" id="GGH05409.1"/>
    </source>
</evidence>
<sequence length="275" mass="31100">MLSRIVTLLLFFGLSTVSAQEWEFSLLGGTSGYMGDLNPENPLAFNDWAAGASIKYNLNHTWGIRGNFAYANLFAYDGNSKVQQRVERNLGFFGSVKEAAVLVDFNFFKWLPQRGRIVYTPYIFAGVGGISFDPKWYLPYIIGETPRKVKLRDMQTEYHDMDNHVPYPKYAFSIPFGAGFKYNLRGPWSIGMEVGYRLALTDYLDDVSGNYPTQPPPRLPAQLSVTDWQYLAYRNAANAAQPVGQRGDGRPYDSYMIAGFTLSYTIFKGGCPEWQ</sequence>
<evidence type="ECO:0000313" key="4">
    <source>
        <dbReference type="Proteomes" id="UP000660862"/>
    </source>
</evidence>
<comment type="caution">
    <text evidence="3">The sequence shown here is derived from an EMBL/GenBank/DDBJ whole genome shotgun (WGS) entry which is preliminary data.</text>
</comment>
<dbReference type="AlphaFoldDB" id="A0A917I222"/>
<feature type="chain" id="PRO_5037713825" description="DUF6089 domain-containing protein" evidence="1">
    <location>
        <begin position="20"/>
        <end position="275"/>
    </location>
</feature>
<reference evidence="3" key="1">
    <citation type="journal article" date="2014" name="Int. J. Syst. Evol. Microbiol.">
        <title>Complete genome sequence of Corynebacterium casei LMG S-19264T (=DSM 44701T), isolated from a smear-ripened cheese.</title>
        <authorList>
            <consortium name="US DOE Joint Genome Institute (JGI-PGF)"/>
            <person name="Walter F."/>
            <person name="Albersmeier A."/>
            <person name="Kalinowski J."/>
            <person name="Ruckert C."/>
        </authorList>
    </citation>
    <scope>NUCLEOTIDE SEQUENCE</scope>
    <source>
        <strain evidence="3">CGMCC 1.12195</strain>
    </source>
</reference>
<evidence type="ECO:0000259" key="2">
    <source>
        <dbReference type="Pfam" id="PF19573"/>
    </source>
</evidence>
<dbReference type="Proteomes" id="UP000660862">
    <property type="component" value="Unassembled WGS sequence"/>
</dbReference>
<dbReference type="Pfam" id="PF19573">
    <property type="entry name" value="DUF6089"/>
    <property type="match status" value="1"/>
</dbReference>
<keyword evidence="1" id="KW-0732">Signal</keyword>
<dbReference type="SUPFAM" id="SSF56925">
    <property type="entry name" value="OMPA-like"/>
    <property type="match status" value="1"/>
</dbReference>
<protein>
    <recommendedName>
        <fullName evidence="2">DUF6089 domain-containing protein</fullName>
    </recommendedName>
</protein>
<dbReference type="InterPro" id="IPR011250">
    <property type="entry name" value="OMP/PagP_B-barrel"/>
</dbReference>
<evidence type="ECO:0000256" key="1">
    <source>
        <dbReference type="SAM" id="SignalP"/>
    </source>
</evidence>
<accession>A0A917I222</accession>
<dbReference type="Gene3D" id="2.40.160.20">
    <property type="match status" value="1"/>
</dbReference>
<dbReference type="InterPro" id="IPR045743">
    <property type="entry name" value="DUF6089"/>
</dbReference>
<proteinExistence type="predicted"/>
<dbReference type="RefSeq" id="WP_188508607.1">
    <property type="nucleotide sequence ID" value="NZ_BMER01000007.1"/>
</dbReference>
<feature type="signal peptide" evidence="1">
    <location>
        <begin position="1"/>
        <end position="19"/>
    </location>
</feature>
<feature type="domain" description="DUF6089" evidence="2">
    <location>
        <begin position="5"/>
        <end position="207"/>
    </location>
</feature>
<name>A0A917I222_9SPHI</name>